<feature type="compositionally biased region" description="Low complexity" evidence="11">
    <location>
        <begin position="396"/>
        <end position="414"/>
    </location>
</feature>
<evidence type="ECO:0000256" key="1">
    <source>
        <dbReference type="ARBA" id="ARBA00004123"/>
    </source>
</evidence>
<feature type="region of interest" description="Disordered" evidence="11">
    <location>
        <begin position="282"/>
        <end position="436"/>
    </location>
</feature>
<keyword evidence="4" id="KW-0862">Zinc</keyword>
<keyword evidence="2" id="KW-0479">Metal-binding</keyword>
<dbReference type="InterPro" id="IPR044817">
    <property type="entry name" value="SBP-like"/>
</dbReference>
<feature type="compositionally biased region" description="Polar residues" evidence="11">
    <location>
        <begin position="325"/>
        <end position="340"/>
    </location>
</feature>
<feature type="compositionally biased region" description="Polar residues" evidence="11">
    <location>
        <begin position="288"/>
        <end position="315"/>
    </location>
</feature>
<feature type="compositionally biased region" description="Low complexity" evidence="11">
    <location>
        <begin position="368"/>
        <end position="379"/>
    </location>
</feature>
<evidence type="ECO:0000313" key="13">
    <source>
        <dbReference type="EMBL" id="GFQ00277.1"/>
    </source>
</evidence>
<evidence type="ECO:0000313" key="14">
    <source>
        <dbReference type="Proteomes" id="UP000653305"/>
    </source>
</evidence>
<feature type="compositionally biased region" description="Polar residues" evidence="11">
    <location>
        <begin position="208"/>
        <end position="217"/>
    </location>
</feature>
<dbReference type="GO" id="GO:0003677">
    <property type="term" value="F:DNA binding"/>
    <property type="evidence" value="ECO:0007669"/>
    <property type="project" value="UniProtKB-KW"/>
</dbReference>
<gene>
    <name evidence="13" type="ORF">PHJA_002171700</name>
</gene>
<evidence type="ECO:0000256" key="10">
    <source>
        <dbReference type="PROSITE-ProRule" id="PRU00470"/>
    </source>
</evidence>
<dbReference type="GO" id="GO:0005634">
    <property type="term" value="C:nucleus"/>
    <property type="evidence" value="ECO:0007669"/>
    <property type="project" value="UniProtKB-SubCell"/>
</dbReference>
<evidence type="ECO:0000256" key="7">
    <source>
        <dbReference type="ARBA" id="ARBA00023163"/>
    </source>
</evidence>
<organism evidence="13 14">
    <name type="scientific">Phtheirospermum japonicum</name>
    <dbReference type="NCBI Taxonomy" id="374723"/>
    <lineage>
        <taxon>Eukaryota</taxon>
        <taxon>Viridiplantae</taxon>
        <taxon>Streptophyta</taxon>
        <taxon>Embryophyta</taxon>
        <taxon>Tracheophyta</taxon>
        <taxon>Spermatophyta</taxon>
        <taxon>Magnoliopsida</taxon>
        <taxon>eudicotyledons</taxon>
        <taxon>Gunneridae</taxon>
        <taxon>Pentapetalae</taxon>
        <taxon>asterids</taxon>
        <taxon>lamiids</taxon>
        <taxon>Lamiales</taxon>
        <taxon>Orobanchaceae</taxon>
        <taxon>Orobanchaceae incertae sedis</taxon>
        <taxon>Phtheirospermum</taxon>
    </lineage>
</organism>
<dbReference type="SUPFAM" id="SSF103612">
    <property type="entry name" value="SBT domain"/>
    <property type="match status" value="1"/>
</dbReference>
<dbReference type="GO" id="GO:0008270">
    <property type="term" value="F:zinc ion binding"/>
    <property type="evidence" value="ECO:0007669"/>
    <property type="project" value="UniProtKB-KW"/>
</dbReference>
<dbReference type="InterPro" id="IPR004333">
    <property type="entry name" value="SBP_dom"/>
</dbReference>
<keyword evidence="5" id="KW-0805">Transcription regulation</keyword>
<dbReference type="Proteomes" id="UP000653305">
    <property type="component" value="Unassembled WGS sequence"/>
</dbReference>
<dbReference type="EMBL" id="BMAC01000620">
    <property type="protein sequence ID" value="GFQ00277.1"/>
    <property type="molecule type" value="Genomic_DNA"/>
</dbReference>
<keyword evidence="8" id="KW-0539">Nucleus</keyword>
<sequence>MEEVGAQVAPPVAIHQRFCNTHPIAKKRGIPFHSSSISHQNPSDNWNPKSWDWDSSRFVATPAQQSDGVQAGNPTGTDHSGKGDKNVQLNLGDAAGSKGWSNLVEETQSVPRPNKRVRSGSPGGASHHPMCQVDDCEEDLSRAKDYHRRHKVCEVHSKAGKALVGKQMQRFCQQCSRFHPLSEFDEGKRSCRRRLAGHNRRRRKTQPEETTTPRVLLSDSPQKNFNCDVNVINLLAVLAHAQGSTGDKSGKLSTTTPEKEKDNLIQLLSKINSLPLPGHLASTLPIPKTTSPTISNPVRSEKSQSQTSEKASGPSTMDLLAVLSATPSDAETQSQPSTEPSDSEKSKSTAHVDQTTSCHSPMEETDTSPSLQLQLFSSSPEDHSVRKLPLSGNYVSSNSSNPSEERSSPISSPPVHNLFPMQTSRETTAKGARLSNSEDEIAYERTDRIIFKLFDKDPSHLPGSLRNQIYNWLSNSPSEMESYIRPGCIVLSLYLSMSPFAWNKLEENFLSHVKSLVKDTDDGFWGNGRGDSSLQILEGLDYTRVNLSVPCCNCCWTRDISTIEGAKFDSSKHYVENRFKGTVFPVIIADNTICQELRQLEPEINEATNQETLYFLNELGWLFQRKYNSSLFGIPNYKLYRFTFLLTFSIERDFRALVKTLLDILLELNLGRKGLANESLAMLSEIHLLNRAVRRKCRGMVDLLVNYSVIDSDGLSRKFIFLPDLAGAGGGMFLSFFQQLHETNFDIALQLFYLGIITKTFRGFEQVISPVSL</sequence>
<evidence type="ECO:0000256" key="11">
    <source>
        <dbReference type="SAM" id="MobiDB-lite"/>
    </source>
</evidence>
<dbReference type="PANTHER" id="PTHR31251:SF110">
    <property type="entry name" value="SQUAMOSA PROMOTER-BINDING-LIKE PROTEIN 14"/>
    <property type="match status" value="1"/>
</dbReference>
<feature type="compositionally biased region" description="Polar residues" evidence="11">
    <location>
        <begin position="33"/>
        <end position="48"/>
    </location>
</feature>
<comment type="caution">
    <text evidence="13">The sequence shown here is derived from an EMBL/GenBank/DDBJ whole genome shotgun (WGS) entry which is preliminary data.</text>
</comment>
<keyword evidence="7" id="KW-0804">Transcription</keyword>
<dbReference type="Pfam" id="PF03110">
    <property type="entry name" value="SBP"/>
    <property type="match status" value="1"/>
</dbReference>
<dbReference type="AlphaFoldDB" id="A0A830CLS2"/>
<dbReference type="OrthoDB" id="514967at2759"/>
<reference evidence="13" key="1">
    <citation type="submission" date="2020-07" db="EMBL/GenBank/DDBJ databases">
        <title>Ethylene signaling mediates host invasion by parasitic plants.</title>
        <authorList>
            <person name="Yoshida S."/>
        </authorList>
    </citation>
    <scope>NUCLEOTIDE SEQUENCE</scope>
    <source>
        <strain evidence="13">Okayama</strain>
    </source>
</reference>
<feature type="compositionally biased region" description="Basic residues" evidence="11">
    <location>
        <begin position="195"/>
        <end position="204"/>
    </location>
</feature>
<keyword evidence="14" id="KW-1185">Reference proteome</keyword>
<feature type="region of interest" description="Disordered" evidence="11">
    <location>
        <begin position="32"/>
        <end position="87"/>
    </location>
</feature>
<dbReference type="PROSITE" id="PS51141">
    <property type="entry name" value="ZF_SBP"/>
    <property type="match status" value="1"/>
</dbReference>
<dbReference type="PANTHER" id="PTHR31251">
    <property type="entry name" value="SQUAMOSA PROMOTER-BINDING-LIKE PROTEIN 4"/>
    <property type="match status" value="1"/>
</dbReference>
<evidence type="ECO:0000256" key="4">
    <source>
        <dbReference type="ARBA" id="ARBA00022833"/>
    </source>
</evidence>
<dbReference type="InterPro" id="IPR036893">
    <property type="entry name" value="SBP_sf"/>
</dbReference>
<keyword evidence="6" id="KW-0238">DNA-binding</keyword>
<name>A0A830CLS2_9LAMI</name>
<evidence type="ECO:0000259" key="12">
    <source>
        <dbReference type="PROSITE" id="PS51141"/>
    </source>
</evidence>
<accession>A0A830CLS2</accession>
<evidence type="ECO:0000256" key="9">
    <source>
        <dbReference type="ARBA" id="ARBA00056472"/>
    </source>
</evidence>
<feature type="compositionally biased region" description="Polar residues" evidence="11">
    <location>
        <begin position="349"/>
        <end position="359"/>
    </location>
</feature>
<evidence type="ECO:0000256" key="8">
    <source>
        <dbReference type="ARBA" id="ARBA00023242"/>
    </source>
</evidence>
<feature type="compositionally biased region" description="Polar residues" evidence="11">
    <location>
        <begin position="62"/>
        <end position="78"/>
    </location>
</feature>
<dbReference type="FunFam" id="4.10.1100.10:FF:000001">
    <property type="entry name" value="Squamosa promoter-binding-like protein 14"/>
    <property type="match status" value="1"/>
</dbReference>
<evidence type="ECO:0000256" key="2">
    <source>
        <dbReference type="ARBA" id="ARBA00022723"/>
    </source>
</evidence>
<evidence type="ECO:0000256" key="5">
    <source>
        <dbReference type="ARBA" id="ARBA00023015"/>
    </source>
</evidence>
<feature type="region of interest" description="Disordered" evidence="11">
    <location>
        <begin position="106"/>
        <end position="130"/>
    </location>
</feature>
<comment type="subcellular location">
    <subcellularLocation>
        <location evidence="1">Nucleus</location>
    </subcellularLocation>
</comment>
<keyword evidence="3 10" id="KW-0863">Zinc-finger</keyword>
<evidence type="ECO:0000256" key="6">
    <source>
        <dbReference type="ARBA" id="ARBA00023125"/>
    </source>
</evidence>
<protein>
    <submittedName>
        <fullName evidence="13">Squamosa promoter-binding-like protein 16</fullName>
    </submittedName>
</protein>
<proteinExistence type="predicted"/>
<evidence type="ECO:0000256" key="3">
    <source>
        <dbReference type="ARBA" id="ARBA00022771"/>
    </source>
</evidence>
<comment type="function">
    <text evidence="9">Probable transcriptional factor. Binds to the promoter of the SQUAMOSA gene.</text>
</comment>
<feature type="domain" description="SBP-type" evidence="12">
    <location>
        <begin position="128"/>
        <end position="205"/>
    </location>
</feature>
<feature type="region of interest" description="Disordered" evidence="11">
    <location>
        <begin position="195"/>
        <end position="217"/>
    </location>
</feature>
<dbReference type="Gene3D" id="4.10.1100.10">
    <property type="entry name" value="Transcription factor, SBP-box domain"/>
    <property type="match status" value="1"/>
</dbReference>